<dbReference type="RefSeq" id="WP_375733749.1">
    <property type="nucleotide sequence ID" value="NZ_JBCGDC010000017.1"/>
</dbReference>
<organism evidence="1 2">
    <name type="scientific">Polymorphospora lycopeni</name>
    <dbReference type="NCBI Taxonomy" id="3140240"/>
    <lineage>
        <taxon>Bacteria</taxon>
        <taxon>Bacillati</taxon>
        <taxon>Actinomycetota</taxon>
        <taxon>Actinomycetes</taxon>
        <taxon>Micromonosporales</taxon>
        <taxon>Micromonosporaceae</taxon>
        <taxon>Polymorphospora</taxon>
    </lineage>
</organism>
<dbReference type="InterPro" id="IPR021373">
    <property type="entry name" value="DUF2993"/>
</dbReference>
<gene>
    <name evidence="1" type="ORF">AAFH96_08555</name>
</gene>
<evidence type="ECO:0000313" key="2">
    <source>
        <dbReference type="Proteomes" id="UP001582793"/>
    </source>
</evidence>
<dbReference type="Proteomes" id="UP001582793">
    <property type="component" value="Unassembled WGS sequence"/>
</dbReference>
<proteinExistence type="predicted"/>
<keyword evidence="2" id="KW-1185">Reference proteome</keyword>
<protein>
    <submittedName>
        <fullName evidence="1">DUF2993 domain-containing protein</fullName>
    </submittedName>
</protein>
<evidence type="ECO:0000313" key="1">
    <source>
        <dbReference type="EMBL" id="MFB6393159.1"/>
    </source>
</evidence>
<dbReference type="EMBL" id="JBCGDC010000017">
    <property type="protein sequence ID" value="MFB6393159.1"/>
    <property type="molecule type" value="Genomic_DNA"/>
</dbReference>
<sequence>MADSYPTREVRPRRRGRRLLIVAVILLLVLAGLLVVADRAAVGFAERTIAQQVSTEVSRQNLQASQPEVSVGGFPFLTQVAAGRYESISILLRDVEGSVQGRSVSMPELDVNARDVTASIETLRSGQGDVRARTVEGTGTISYASVAALIQRPGVTLAEEGGQLAVSAPLEVLGQQFTVHGTGDLAINEGQVQVRFENLTAEGLPDVPAAQALVNAYARQISIDVPLPALPFELAVQEVRPLPEGLAVTATAQDVPLNSTV</sequence>
<name>A0ABV5CMC5_9ACTN</name>
<dbReference type="Pfam" id="PF11209">
    <property type="entry name" value="LmeA"/>
    <property type="match status" value="1"/>
</dbReference>
<reference evidence="1 2" key="1">
    <citation type="submission" date="2024-04" db="EMBL/GenBank/DDBJ databases">
        <title>Polymorphospora sp. isolated from Baiyangdian Lake in Xiong'an New Area.</title>
        <authorList>
            <person name="Zhang X."/>
            <person name="Liu J."/>
        </authorList>
    </citation>
    <scope>NUCLEOTIDE SEQUENCE [LARGE SCALE GENOMIC DNA]</scope>
    <source>
        <strain evidence="1 2">2-325</strain>
    </source>
</reference>
<comment type="caution">
    <text evidence="1">The sequence shown here is derived from an EMBL/GenBank/DDBJ whole genome shotgun (WGS) entry which is preliminary data.</text>
</comment>
<accession>A0ABV5CMC5</accession>